<name>A0ABU0C2Y9_9BRAD</name>
<accession>A0ABU0C2Y9</accession>
<reference evidence="1 2" key="1">
    <citation type="submission" date="2023-07" db="EMBL/GenBank/DDBJ databases">
        <title>Genomic Encyclopedia of Type Strains, Phase IV (KMG-IV): sequencing the most valuable type-strain genomes for metagenomic binning, comparative biology and taxonomic classification.</title>
        <authorList>
            <person name="Goeker M."/>
        </authorList>
    </citation>
    <scope>NUCLEOTIDE SEQUENCE [LARGE SCALE GENOMIC DNA]</scope>
    <source>
        <strain evidence="1 2">DSM 11549</strain>
    </source>
</reference>
<dbReference type="Proteomes" id="UP001230253">
    <property type="component" value="Unassembled WGS sequence"/>
</dbReference>
<gene>
    <name evidence="1" type="ORF">J2R99_000731</name>
</gene>
<dbReference type="EMBL" id="JAUSUK010000001">
    <property type="protein sequence ID" value="MDQ0324882.1"/>
    <property type="molecule type" value="Genomic_DNA"/>
</dbReference>
<sequence length="57" mass="6022">MNMHEDAGPAVCQAPKGAPGSRLGNFLEVGRILVGFGILGELRPARCFQCPVNSLIL</sequence>
<keyword evidence="2" id="KW-1185">Reference proteome</keyword>
<comment type="caution">
    <text evidence="1">The sequence shown here is derived from an EMBL/GenBank/DDBJ whole genome shotgun (WGS) entry which is preliminary data.</text>
</comment>
<protein>
    <submittedName>
        <fullName evidence="1">Uncharacterized protein</fullName>
    </submittedName>
</protein>
<proteinExistence type="predicted"/>
<evidence type="ECO:0000313" key="2">
    <source>
        <dbReference type="Proteomes" id="UP001230253"/>
    </source>
</evidence>
<evidence type="ECO:0000313" key="1">
    <source>
        <dbReference type="EMBL" id="MDQ0324882.1"/>
    </source>
</evidence>
<organism evidence="1 2">
    <name type="scientific">Rhodopseudomonas julia</name>
    <dbReference type="NCBI Taxonomy" id="200617"/>
    <lineage>
        <taxon>Bacteria</taxon>
        <taxon>Pseudomonadati</taxon>
        <taxon>Pseudomonadota</taxon>
        <taxon>Alphaproteobacteria</taxon>
        <taxon>Hyphomicrobiales</taxon>
        <taxon>Nitrobacteraceae</taxon>
        <taxon>Rhodopseudomonas</taxon>
    </lineage>
</organism>